<dbReference type="Gene3D" id="3.90.550.10">
    <property type="entry name" value="Spore Coat Polysaccharide Biosynthesis Protein SpsA, Chain A"/>
    <property type="match status" value="1"/>
</dbReference>
<dbReference type="InterPro" id="IPR001173">
    <property type="entry name" value="Glyco_trans_2-like"/>
</dbReference>
<dbReference type="AlphaFoldDB" id="A0AAN8QCI1"/>
<dbReference type="GO" id="GO:0030246">
    <property type="term" value="F:carbohydrate binding"/>
    <property type="evidence" value="ECO:0007669"/>
    <property type="project" value="UniProtKB-KW"/>
</dbReference>
<dbReference type="Proteomes" id="UP001347796">
    <property type="component" value="Unassembled WGS sequence"/>
</dbReference>
<evidence type="ECO:0000259" key="5">
    <source>
        <dbReference type="Pfam" id="PF02709"/>
    </source>
</evidence>
<organism evidence="6 7">
    <name type="scientific">Patella caerulea</name>
    <name type="common">Rayed Mediterranean limpet</name>
    <dbReference type="NCBI Taxonomy" id="87958"/>
    <lineage>
        <taxon>Eukaryota</taxon>
        <taxon>Metazoa</taxon>
        <taxon>Spiralia</taxon>
        <taxon>Lophotrochozoa</taxon>
        <taxon>Mollusca</taxon>
        <taxon>Gastropoda</taxon>
        <taxon>Patellogastropoda</taxon>
        <taxon>Patelloidea</taxon>
        <taxon>Patellidae</taxon>
        <taxon>Patella</taxon>
    </lineage>
</organism>
<feature type="domain" description="Glycosyltransferase 2-like" evidence="4">
    <location>
        <begin position="169"/>
        <end position="302"/>
    </location>
</feature>
<feature type="domain" description="Galactosyltransferase C-terminal" evidence="5">
    <location>
        <begin position="333"/>
        <end position="385"/>
    </location>
</feature>
<dbReference type="SUPFAM" id="SSF50370">
    <property type="entry name" value="Ricin B-like lectins"/>
    <property type="match status" value="1"/>
</dbReference>
<keyword evidence="3" id="KW-0333">Golgi apparatus</keyword>
<keyword evidence="3" id="KW-0812">Transmembrane</keyword>
<keyword evidence="3" id="KW-0430">Lectin</keyword>
<dbReference type="Pfam" id="PF00535">
    <property type="entry name" value="Glycos_transf_2"/>
    <property type="match status" value="1"/>
</dbReference>
<evidence type="ECO:0000313" key="6">
    <source>
        <dbReference type="EMBL" id="KAK6188322.1"/>
    </source>
</evidence>
<dbReference type="GO" id="GO:0006493">
    <property type="term" value="P:protein O-linked glycosylation"/>
    <property type="evidence" value="ECO:0007669"/>
    <property type="project" value="TreeGrafter"/>
</dbReference>
<dbReference type="PROSITE" id="PS50231">
    <property type="entry name" value="RICIN_B_LECTIN"/>
    <property type="match status" value="1"/>
</dbReference>
<keyword evidence="3" id="KW-0472">Membrane</keyword>
<evidence type="ECO:0000256" key="3">
    <source>
        <dbReference type="RuleBase" id="RU361242"/>
    </source>
</evidence>
<protein>
    <recommendedName>
        <fullName evidence="3">Polypeptide N-acetylgalactosaminyltransferase</fullName>
        <ecNumber evidence="3">2.4.1.-</ecNumber>
    </recommendedName>
    <alternativeName>
        <fullName evidence="3">Protein-UDP acetylgalactosaminyltransferase</fullName>
    </alternativeName>
</protein>
<dbReference type="GO" id="GO:0004653">
    <property type="term" value="F:polypeptide N-acetylgalactosaminyltransferase activity"/>
    <property type="evidence" value="ECO:0007669"/>
    <property type="project" value="TreeGrafter"/>
</dbReference>
<dbReference type="InterPro" id="IPR035992">
    <property type="entry name" value="Ricin_B-like_lectins"/>
</dbReference>
<accession>A0AAN8QCI1</accession>
<dbReference type="EMBL" id="JAZGQO010000003">
    <property type="protein sequence ID" value="KAK6188322.1"/>
    <property type="molecule type" value="Genomic_DNA"/>
</dbReference>
<dbReference type="PANTHER" id="PTHR11675:SF119">
    <property type="entry name" value="POLYPEPTIDE N-ACETYLGALACTOSAMINYLTRANSFERASE 2"/>
    <property type="match status" value="1"/>
</dbReference>
<comment type="caution">
    <text evidence="6">The sequence shown here is derived from an EMBL/GenBank/DDBJ whole genome shotgun (WGS) entry which is preliminary data.</text>
</comment>
<dbReference type="Pfam" id="PF02709">
    <property type="entry name" value="Glyco_transf_7C"/>
    <property type="match status" value="1"/>
</dbReference>
<evidence type="ECO:0000256" key="1">
    <source>
        <dbReference type="ARBA" id="ARBA00022679"/>
    </source>
</evidence>
<dbReference type="GO" id="GO:0000139">
    <property type="term" value="C:Golgi membrane"/>
    <property type="evidence" value="ECO:0007669"/>
    <property type="project" value="UniProtKB-SubCell"/>
</dbReference>
<evidence type="ECO:0000259" key="4">
    <source>
        <dbReference type="Pfam" id="PF00535"/>
    </source>
</evidence>
<comment type="pathway">
    <text evidence="3">Protein modification; protein glycosylation.</text>
</comment>
<keyword evidence="1 3" id="KW-0808">Transferase</keyword>
<keyword evidence="3" id="KW-1133">Transmembrane helix</keyword>
<comment type="cofactor">
    <cofactor evidence="3">
        <name>Mn(2+)</name>
        <dbReference type="ChEBI" id="CHEBI:29035"/>
    </cofactor>
</comment>
<comment type="similarity">
    <text evidence="3">Belongs to the glycosyltransferase 2 family. GalNAc-T subfamily.</text>
</comment>
<keyword evidence="3" id="KW-0328">Glycosyltransferase</keyword>
<dbReference type="SUPFAM" id="SSF53448">
    <property type="entry name" value="Nucleotide-diphospho-sugar transferases"/>
    <property type="match status" value="1"/>
</dbReference>
<dbReference type="InterPro" id="IPR029044">
    <property type="entry name" value="Nucleotide-diphossugar_trans"/>
</dbReference>
<name>A0AAN8QCI1_PATCE</name>
<evidence type="ECO:0000256" key="2">
    <source>
        <dbReference type="ARBA" id="ARBA00023157"/>
    </source>
</evidence>
<reference evidence="6 7" key="1">
    <citation type="submission" date="2024-01" db="EMBL/GenBank/DDBJ databases">
        <title>The genome of the rayed Mediterranean limpet Patella caerulea (Linnaeus, 1758).</title>
        <authorList>
            <person name="Anh-Thu Weber A."/>
            <person name="Halstead-Nussloch G."/>
        </authorList>
    </citation>
    <scope>NUCLEOTIDE SEQUENCE [LARGE SCALE GENOMIC DNA]</scope>
    <source>
        <strain evidence="6">AATW-2023a</strain>
        <tissue evidence="6">Whole specimen</tissue>
    </source>
</reference>
<gene>
    <name evidence="6" type="ORF">SNE40_004520</name>
</gene>
<proteinExistence type="inferred from homology"/>
<sequence>MSRFLRIGASRQIIILVGVQLVLLSYFLLNTAVKKLHGDNTVRGVDSQVPDLSAERQVERNLLINYQESRLNNLENVHNKKSKNNLETVQSAKPLNRTELKSNDSLANTDVDYLIYLIRFTFPKTGDSKYPGFNETKSHSIPLDRRTNDLPSKQCRSHKWVIPSDMKVSVVIPFKNEPWSTLLRTVIGILKRTPLEYLHEIILVDDHSTRKYLLEPLKRVLGPFKHISVIRTPYKMGPASTRNYGAQHTKGNVIIFFDSHCEVSSGWMEPLLDAISKDRTRIVAPVINVILPDTMESVGSNQRMKTQINWSLGALFGPFKESVWGKHNITDPIPQPSLMGAVFAMDREYYFKIGGMGDYFNGWGGEDVDLAIKSWLCGGGLALCRCSLVGHVYKAHPYVLTNIPLKNVALMAEAWMGEYLPITKCALVRGNFLPKVDTTILKSTLALKKKLKCKPFKWYLQNVLPELEIPEENTTFNLLHAQRSSLSVGTDMKTLKFIPDVREIACGVSVVNDRLKCKGQCLTIKNDTLIFDTCDVDDKYQYWKYSNDEIRPYFDKKLCVAKKDKHDQRATLKPCNETVDKIEYQSRFASGCIKTTL</sequence>
<comment type="subcellular location">
    <subcellularLocation>
        <location evidence="3">Golgi apparatus membrane</location>
        <topology evidence="3">Single-pass type II membrane protein</topology>
    </subcellularLocation>
</comment>
<keyword evidence="3" id="KW-0464">Manganese</keyword>
<evidence type="ECO:0000313" key="7">
    <source>
        <dbReference type="Proteomes" id="UP001347796"/>
    </source>
</evidence>
<dbReference type="InterPro" id="IPR027791">
    <property type="entry name" value="Galactosyl_T_C"/>
</dbReference>
<feature type="transmembrane region" description="Helical" evidence="3">
    <location>
        <begin position="12"/>
        <end position="29"/>
    </location>
</feature>
<dbReference type="EC" id="2.4.1.-" evidence="3"/>
<keyword evidence="2 3" id="KW-1015">Disulfide bond</keyword>
<keyword evidence="7" id="KW-1185">Reference proteome</keyword>
<dbReference type="PANTHER" id="PTHR11675">
    <property type="entry name" value="N-ACETYLGALACTOSAMINYLTRANSFERASE"/>
    <property type="match status" value="1"/>
</dbReference>